<proteinExistence type="predicted"/>
<keyword evidence="1" id="KW-0812">Transmembrane</keyword>
<keyword evidence="1" id="KW-0472">Membrane</keyword>
<accession>A0A5N7AI01</accession>
<name>A0A5N7AI01_9EURO</name>
<reference evidence="2 3" key="1">
    <citation type="submission" date="2019-04" db="EMBL/GenBank/DDBJ databases">
        <title>Friends and foes A comparative genomics studyof 23 Aspergillus species from section Flavi.</title>
        <authorList>
            <consortium name="DOE Joint Genome Institute"/>
            <person name="Kjaerbolling I."/>
            <person name="Vesth T."/>
            <person name="Frisvad J.C."/>
            <person name="Nybo J.L."/>
            <person name="Theobald S."/>
            <person name="Kildgaard S."/>
            <person name="Isbrandt T."/>
            <person name="Kuo A."/>
            <person name="Sato A."/>
            <person name="Lyhne E.K."/>
            <person name="Kogle M.E."/>
            <person name="Wiebenga A."/>
            <person name="Kun R.S."/>
            <person name="Lubbers R.J."/>
            <person name="Makela M.R."/>
            <person name="Barry K."/>
            <person name="Chovatia M."/>
            <person name="Clum A."/>
            <person name="Daum C."/>
            <person name="Haridas S."/>
            <person name="He G."/>
            <person name="LaButti K."/>
            <person name="Lipzen A."/>
            <person name="Mondo S."/>
            <person name="Riley R."/>
            <person name="Salamov A."/>
            <person name="Simmons B.A."/>
            <person name="Magnuson J.K."/>
            <person name="Henrissat B."/>
            <person name="Mortensen U.H."/>
            <person name="Larsen T.O."/>
            <person name="Devries R.P."/>
            <person name="Grigoriev I.V."/>
            <person name="Machida M."/>
            <person name="Baker S.E."/>
            <person name="Andersen M.R."/>
        </authorList>
    </citation>
    <scope>NUCLEOTIDE SEQUENCE [LARGE SCALE GENOMIC DNA]</scope>
    <source>
        <strain evidence="2 3">CBS 763.97</strain>
    </source>
</reference>
<dbReference type="Proteomes" id="UP000326268">
    <property type="component" value="Unassembled WGS sequence"/>
</dbReference>
<evidence type="ECO:0000313" key="3">
    <source>
        <dbReference type="Proteomes" id="UP000326268"/>
    </source>
</evidence>
<dbReference type="AlphaFoldDB" id="A0A5N7AI01"/>
<protein>
    <submittedName>
        <fullName evidence="2">Uncharacterized protein</fullName>
    </submittedName>
</protein>
<keyword evidence="1" id="KW-1133">Transmembrane helix</keyword>
<evidence type="ECO:0000256" key="1">
    <source>
        <dbReference type="SAM" id="Phobius"/>
    </source>
</evidence>
<dbReference type="EMBL" id="ML737573">
    <property type="protein sequence ID" value="KAE8369492.1"/>
    <property type="molecule type" value="Genomic_DNA"/>
</dbReference>
<gene>
    <name evidence="2" type="ORF">BDV27DRAFT_120723</name>
</gene>
<dbReference type="RefSeq" id="XP_031932573.1">
    <property type="nucleotide sequence ID" value="XM_032065184.1"/>
</dbReference>
<sequence length="54" mass="6164">MVSLLQWSDVRALCTGDLAHFPRLSEGMKGFISFFIFPLLLLLPGLWLELNEPM</sequence>
<keyword evidence="3" id="KW-1185">Reference proteome</keyword>
<evidence type="ECO:0000313" key="2">
    <source>
        <dbReference type="EMBL" id="KAE8369492.1"/>
    </source>
</evidence>
<feature type="transmembrane region" description="Helical" evidence="1">
    <location>
        <begin position="31"/>
        <end position="50"/>
    </location>
</feature>
<organism evidence="2 3">
    <name type="scientific">Aspergillus caelatus</name>
    <dbReference type="NCBI Taxonomy" id="61420"/>
    <lineage>
        <taxon>Eukaryota</taxon>
        <taxon>Fungi</taxon>
        <taxon>Dikarya</taxon>
        <taxon>Ascomycota</taxon>
        <taxon>Pezizomycotina</taxon>
        <taxon>Eurotiomycetes</taxon>
        <taxon>Eurotiomycetidae</taxon>
        <taxon>Eurotiales</taxon>
        <taxon>Aspergillaceae</taxon>
        <taxon>Aspergillus</taxon>
        <taxon>Aspergillus subgen. Circumdati</taxon>
    </lineage>
</organism>
<dbReference type="GeneID" id="43649630"/>